<name>A0AAV5J777_9ROSI</name>
<dbReference type="GO" id="GO:0003690">
    <property type="term" value="F:double-stranded DNA binding"/>
    <property type="evidence" value="ECO:0007669"/>
    <property type="project" value="TreeGrafter"/>
</dbReference>
<dbReference type="GO" id="GO:0003712">
    <property type="term" value="F:transcription coregulator activity"/>
    <property type="evidence" value="ECO:0007669"/>
    <property type="project" value="TreeGrafter"/>
</dbReference>
<evidence type="ECO:0000259" key="4">
    <source>
        <dbReference type="PROSITE" id="PS51437"/>
    </source>
</evidence>
<sequence>MFDLFYSGNYDWQLNGFCYSGGSLFLFNRKALRNFRKDGHCWRKKKDGKTVREAHEKLKLDGVDVLQCYYAHGEENENFQRRIYWLLDL</sequence>
<accession>A0AAV5J777</accession>
<dbReference type="PROSITE" id="PS51437">
    <property type="entry name" value="CG_1"/>
    <property type="match status" value="1"/>
</dbReference>
<evidence type="ECO:0000256" key="3">
    <source>
        <dbReference type="ARBA" id="ARBA00023242"/>
    </source>
</evidence>
<gene>
    <name evidence="5" type="ORF">SLEP1_g18676</name>
</gene>
<dbReference type="InterPro" id="IPR005559">
    <property type="entry name" value="CG-1_dom"/>
</dbReference>
<protein>
    <recommendedName>
        <fullName evidence="4">CG-1 domain-containing protein</fullName>
    </recommendedName>
</protein>
<evidence type="ECO:0000256" key="1">
    <source>
        <dbReference type="ARBA" id="ARBA00004123"/>
    </source>
</evidence>
<reference evidence="5 6" key="1">
    <citation type="journal article" date="2021" name="Commun. Biol.">
        <title>The genome of Shorea leprosula (Dipterocarpaceae) highlights the ecological relevance of drought in aseasonal tropical rainforests.</title>
        <authorList>
            <person name="Ng K.K.S."/>
            <person name="Kobayashi M.J."/>
            <person name="Fawcett J.A."/>
            <person name="Hatakeyama M."/>
            <person name="Paape T."/>
            <person name="Ng C.H."/>
            <person name="Ang C.C."/>
            <person name="Tnah L.H."/>
            <person name="Lee C.T."/>
            <person name="Nishiyama T."/>
            <person name="Sese J."/>
            <person name="O'Brien M.J."/>
            <person name="Copetti D."/>
            <person name="Mohd Noor M.I."/>
            <person name="Ong R.C."/>
            <person name="Putra M."/>
            <person name="Sireger I.Z."/>
            <person name="Indrioko S."/>
            <person name="Kosugi Y."/>
            <person name="Izuno A."/>
            <person name="Isagi Y."/>
            <person name="Lee S.L."/>
            <person name="Shimizu K.K."/>
        </authorList>
    </citation>
    <scope>NUCLEOTIDE SEQUENCE [LARGE SCALE GENOMIC DNA]</scope>
    <source>
        <strain evidence="5">214</strain>
    </source>
</reference>
<dbReference type="Proteomes" id="UP001054252">
    <property type="component" value="Unassembled WGS sequence"/>
</dbReference>
<dbReference type="PANTHER" id="PTHR23335:SF0">
    <property type="entry name" value="CALMODULIN-BINDING TRANSCRIPTION ACTIVATOR 2-LIKE ISOFORM X1"/>
    <property type="match status" value="1"/>
</dbReference>
<dbReference type="PANTHER" id="PTHR23335">
    <property type="entry name" value="CALMODULIN-BINDING TRANSCRIPTION ACTIVATOR CAMTA"/>
    <property type="match status" value="1"/>
</dbReference>
<proteinExistence type="predicted"/>
<keyword evidence="2" id="KW-0804">Transcription</keyword>
<dbReference type="SMART" id="SM01076">
    <property type="entry name" value="CG-1"/>
    <property type="match status" value="1"/>
</dbReference>
<comment type="subcellular location">
    <subcellularLocation>
        <location evidence="1">Nucleus</location>
    </subcellularLocation>
</comment>
<evidence type="ECO:0000256" key="2">
    <source>
        <dbReference type="ARBA" id="ARBA00023163"/>
    </source>
</evidence>
<keyword evidence="6" id="KW-1185">Reference proteome</keyword>
<evidence type="ECO:0000313" key="6">
    <source>
        <dbReference type="Proteomes" id="UP001054252"/>
    </source>
</evidence>
<dbReference type="Pfam" id="PF03859">
    <property type="entry name" value="CG-1"/>
    <property type="match status" value="1"/>
</dbReference>
<dbReference type="GO" id="GO:0006357">
    <property type="term" value="P:regulation of transcription by RNA polymerase II"/>
    <property type="evidence" value="ECO:0007669"/>
    <property type="project" value="TreeGrafter"/>
</dbReference>
<comment type="caution">
    <text evidence="5">The sequence shown here is derived from an EMBL/GenBank/DDBJ whole genome shotgun (WGS) entry which is preliminary data.</text>
</comment>
<dbReference type="EMBL" id="BPVZ01000026">
    <property type="protein sequence ID" value="GKV06852.1"/>
    <property type="molecule type" value="Genomic_DNA"/>
</dbReference>
<dbReference type="GO" id="GO:0005634">
    <property type="term" value="C:nucleus"/>
    <property type="evidence" value="ECO:0007669"/>
    <property type="project" value="UniProtKB-SubCell"/>
</dbReference>
<keyword evidence="3" id="KW-0539">Nucleus</keyword>
<organism evidence="5 6">
    <name type="scientific">Rubroshorea leprosula</name>
    <dbReference type="NCBI Taxonomy" id="152421"/>
    <lineage>
        <taxon>Eukaryota</taxon>
        <taxon>Viridiplantae</taxon>
        <taxon>Streptophyta</taxon>
        <taxon>Embryophyta</taxon>
        <taxon>Tracheophyta</taxon>
        <taxon>Spermatophyta</taxon>
        <taxon>Magnoliopsida</taxon>
        <taxon>eudicotyledons</taxon>
        <taxon>Gunneridae</taxon>
        <taxon>Pentapetalae</taxon>
        <taxon>rosids</taxon>
        <taxon>malvids</taxon>
        <taxon>Malvales</taxon>
        <taxon>Dipterocarpaceae</taxon>
        <taxon>Rubroshorea</taxon>
    </lineage>
</organism>
<dbReference type="AlphaFoldDB" id="A0AAV5J777"/>
<evidence type="ECO:0000313" key="5">
    <source>
        <dbReference type="EMBL" id="GKV06852.1"/>
    </source>
</evidence>
<feature type="domain" description="CG-1" evidence="4">
    <location>
        <begin position="1"/>
        <end position="89"/>
    </location>
</feature>